<evidence type="ECO:0000256" key="4">
    <source>
        <dbReference type="ARBA" id="ARBA00012350"/>
    </source>
</evidence>
<evidence type="ECO:0000256" key="11">
    <source>
        <dbReference type="PIRNR" id="PIRNR016302"/>
    </source>
</evidence>
<keyword evidence="8" id="KW-0325">Glycoprotein</keyword>
<keyword evidence="12" id="KW-1133">Transmembrane helix</keyword>
<protein>
    <recommendedName>
        <fullName evidence="4 11">Mannan endo-1,6-alpha-mannosidase</fullName>
        <ecNumber evidence="4 11">3.2.1.101</ecNumber>
    </recommendedName>
</protein>
<comment type="subcellular location">
    <subcellularLocation>
        <location evidence="2">Endomembrane system</location>
    </subcellularLocation>
</comment>
<dbReference type="Proteomes" id="UP000000709">
    <property type="component" value="Unassembled WGS sequence"/>
</dbReference>
<dbReference type="HOGENOM" id="CLU_025694_1_1_1"/>
<organism evidence="15">
    <name type="scientific">Spathaspora passalidarum (strain NRRL Y-27907 / 11-Y1)</name>
    <dbReference type="NCBI Taxonomy" id="619300"/>
    <lineage>
        <taxon>Eukaryota</taxon>
        <taxon>Fungi</taxon>
        <taxon>Dikarya</taxon>
        <taxon>Ascomycota</taxon>
        <taxon>Saccharomycotina</taxon>
        <taxon>Pichiomycetes</taxon>
        <taxon>Debaryomycetaceae</taxon>
        <taxon>Spathaspora</taxon>
    </lineage>
</organism>
<keyword evidence="7 12" id="KW-0472">Membrane</keyword>
<dbReference type="GO" id="GO:0007117">
    <property type="term" value="P:budding cell bud growth"/>
    <property type="evidence" value="ECO:0007669"/>
    <property type="project" value="TreeGrafter"/>
</dbReference>
<evidence type="ECO:0000256" key="9">
    <source>
        <dbReference type="ARBA" id="ARBA00023295"/>
    </source>
</evidence>
<feature type="signal peptide" evidence="13">
    <location>
        <begin position="1"/>
        <end position="28"/>
    </location>
</feature>
<reference evidence="14 15" key="1">
    <citation type="journal article" date="2011" name="Proc. Natl. Acad. Sci. U.S.A.">
        <title>Comparative genomics of xylose-fermenting fungi for enhanced biofuel production.</title>
        <authorList>
            <person name="Wohlbach D.J."/>
            <person name="Kuo A."/>
            <person name="Sato T.K."/>
            <person name="Potts K.M."/>
            <person name="Salamov A.A."/>
            <person name="LaButti K.M."/>
            <person name="Sun H."/>
            <person name="Clum A."/>
            <person name="Pangilinan J.L."/>
            <person name="Lindquist E.A."/>
            <person name="Lucas S."/>
            <person name="Lapidus A."/>
            <person name="Jin M."/>
            <person name="Gunawan C."/>
            <person name="Balan V."/>
            <person name="Dale B.E."/>
            <person name="Jeffries T.W."/>
            <person name="Zinkel R."/>
            <person name="Barry K.W."/>
            <person name="Grigoriev I.V."/>
            <person name="Gasch A.P."/>
        </authorList>
    </citation>
    <scope>NUCLEOTIDE SEQUENCE [LARGE SCALE GENOMIC DNA]</scope>
    <source>
        <strain evidence="15">NRRL Y-27907 / 11-Y1</strain>
    </source>
</reference>
<evidence type="ECO:0000313" key="14">
    <source>
        <dbReference type="EMBL" id="EGW33609.1"/>
    </source>
</evidence>
<keyword evidence="5 13" id="KW-0732">Signal</keyword>
<feature type="transmembrane region" description="Helical" evidence="12">
    <location>
        <begin position="436"/>
        <end position="457"/>
    </location>
</feature>
<keyword evidence="9 11" id="KW-0326">Glycosidase</keyword>
<dbReference type="EMBL" id="GL996501">
    <property type="protein sequence ID" value="EGW33609.1"/>
    <property type="molecule type" value="Genomic_DNA"/>
</dbReference>
<evidence type="ECO:0000256" key="6">
    <source>
        <dbReference type="ARBA" id="ARBA00022801"/>
    </source>
</evidence>
<dbReference type="GO" id="GO:0009272">
    <property type="term" value="P:fungal-type cell wall biogenesis"/>
    <property type="evidence" value="ECO:0007669"/>
    <property type="project" value="TreeGrafter"/>
</dbReference>
<dbReference type="GO" id="GO:0071555">
    <property type="term" value="P:cell wall organization"/>
    <property type="evidence" value="ECO:0007669"/>
    <property type="project" value="UniProtKB-KW"/>
</dbReference>
<dbReference type="PANTHER" id="PTHR12145">
    <property type="entry name" value="MANNAN ENDO-1,6-ALPHA-MANNOSIDASE DCW1"/>
    <property type="match status" value="1"/>
</dbReference>
<dbReference type="InterPro" id="IPR008928">
    <property type="entry name" value="6-hairpin_glycosidase_sf"/>
</dbReference>
<feature type="chain" id="PRO_5003442202" description="Mannan endo-1,6-alpha-mannosidase" evidence="13">
    <location>
        <begin position="29"/>
        <end position="458"/>
    </location>
</feature>
<keyword evidence="6 11" id="KW-0378">Hydrolase</keyword>
<evidence type="ECO:0000256" key="5">
    <source>
        <dbReference type="ARBA" id="ARBA00022729"/>
    </source>
</evidence>
<dbReference type="eggNOG" id="ENOG502QWHG">
    <property type="taxonomic scope" value="Eukaryota"/>
</dbReference>
<dbReference type="OMA" id="GMFQPPY"/>
<dbReference type="InterPro" id="IPR014480">
    <property type="entry name" value="Mannan-1_6-alpha_mannosidase"/>
</dbReference>
<dbReference type="GO" id="GO:0016052">
    <property type="term" value="P:carbohydrate catabolic process"/>
    <property type="evidence" value="ECO:0007669"/>
    <property type="project" value="InterPro"/>
</dbReference>
<dbReference type="KEGG" id="spaa:SPAPADRAFT_60943"/>
<dbReference type="STRING" id="619300.G3AKK4"/>
<comment type="similarity">
    <text evidence="3 11">Belongs to the glycosyl hydrolase 76 family.</text>
</comment>
<keyword evidence="15" id="KW-1185">Reference proteome</keyword>
<dbReference type="RefSeq" id="XP_007375124.1">
    <property type="nucleotide sequence ID" value="XM_007375062.1"/>
</dbReference>
<name>G3AKK4_SPAPN</name>
<keyword evidence="10" id="KW-0961">Cell wall biogenesis/degradation</keyword>
<dbReference type="EC" id="3.2.1.101" evidence="4 11"/>
<dbReference type="PANTHER" id="PTHR12145:SF36">
    <property type="entry name" value="MANNAN ENDO-1,6-ALPHA-MANNOSIDASE DCW1"/>
    <property type="match status" value="1"/>
</dbReference>
<dbReference type="FunFam" id="1.50.10.20:FF:000006">
    <property type="entry name" value="Mannan endo-1,6-alpha-mannosidase"/>
    <property type="match status" value="1"/>
</dbReference>
<dbReference type="SUPFAM" id="SSF48208">
    <property type="entry name" value="Six-hairpin glycosidases"/>
    <property type="match status" value="1"/>
</dbReference>
<sequence length="458" mass="50458">MVSFKRIPNICITTYISVFLTFTSLVSAVPLTVGDKDSTCAAAKVVADGIWNYYEGLKYGGVVGMFAPPNYWWNAGEAFGGLVDYYTFCDPNNDTLKDLIFNGMYHQAGENYNYVPSNQSMTEGNDDQGVWGMGIMQAAERNFTNPEDHSWISLTQAIFNTMNARWDTSHCNGGLRWQIFTWNSGYNYKNSIANGCLFHLAARLARYTGNSTVYLDVAEKVWDWMDEVGFLTEEDNGNFRIFDGANVETNCTDVTQLRWSYTYGIFMAGCAYLYNFTGDTKWQTRANEIVEASLSYFFQNKIMTETTCAPFNKCNNDQRSFRSLFARCLGLTTLLMPETESVIAPYLEASSAAAAQSCSGGSDGVTCGENWAANGWDGVYGLGEQTSALEVLMSLIVQEPLSVKTGGSNKTDFDAGTKAKDAINKNEIVVTGKDRAGAAVLTAVVLAVILGGAIWMIF</sequence>
<dbReference type="InParanoid" id="G3AKK4"/>
<keyword evidence="12" id="KW-0812">Transmembrane</keyword>
<evidence type="ECO:0000256" key="1">
    <source>
        <dbReference type="ARBA" id="ARBA00001452"/>
    </source>
</evidence>
<evidence type="ECO:0000256" key="7">
    <source>
        <dbReference type="ARBA" id="ARBA00023136"/>
    </source>
</evidence>
<evidence type="ECO:0000256" key="13">
    <source>
        <dbReference type="SAM" id="SignalP"/>
    </source>
</evidence>
<dbReference type="AlphaFoldDB" id="G3AKK4"/>
<accession>G3AKK4</accession>
<dbReference type="OrthoDB" id="4187847at2759"/>
<proteinExistence type="inferred from homology"/>
<evidence type="ECO:0000256" key="10">
    <source>
        <dbReference type="ARBA" id="ARBA00023316"/>
    </source>
</evidence>
<evidence type="ECO:0000256" key="8">
    <source>
        <dbReference type="ARBA" id="ARBA00023180"/>
    </source>
</evidence>
<gene>
    <name evidence="14" type="ORF">SPAPADRAFT_60943</name>
</gene>
<dbReference type="GO" id="GO:0008496">
    <property type="term" value="F:mannan endo-1,6-alpha-mannosidase activity"/>
    <property type="evidence" value="ECO:0007669"/>
    <property type="project" value="UniProtKB-UniRule"/>
</dbReference>
<comment type="catalytic activity">
    <reaction evidence="1 11">
        <text>Random hydrolysis of (1-&gt;6)-alpha-D-mannosidic linkages in unbranched (1-&gt;6)-mannans.</text>
        <dbReference type="EC" id="3.2.1.101"/>
    </reaction>
</comment>
<evidence type="ECO:0000256" key="2">
    <source>
        <dbReference type="ARBA" id="ARBA00004308"/>
    </source>
</evidence>
<dbReference type="Gene3D" id="1.50.10.20">
    <property type="match status" value="1"/>
</dbReference>
<evidence type="ECO:0000313" key="15">
    <source>
        <dbReference type="Proteomes" id="UP000000709"/>
    </source>
</evidence>
<dbReference type="GeneID" id="18873650"/>
<dbReference type="Pfam" id="PF03663">
    <property type="entry name" value="Glyco_hydro_76"/>
    <property type="match status" value="1"/>
</dbReference>
<evidence type="ECO:0000256" key="12">
    <source>
        <dbReference type="SAM" id="Phobius"/>
    </source>
</evidence>
<evidence type="ECO:0000256" key="3">
    <source>
        <dbReference type="ARBA" id="ARBA00009699"/>
    </source>
</evidence>
<dbReference type="GO" id="GO:0012505">
    <property type="term" value="C:endomembrane system"/>
    <property type="evidence" value="ECO:0007669"/>
    <property type="project" value="UniProtKB-SubCell"/>
</dbReference>
<dbReference type="PIRSF" id="PIRSF016302">
    <property type="entry name" value="Man_a_manosd"/>
    <property type="match status" value="1"/>
</dbReference>
<dbReference type="InterPro" id="IPR005198">
    <property type="entry name" value="Glyco_hydro_76"/>
</dbReference>